<organism evidence="3 4">
    <name type="scientific">Endozoicomonas numazuensis</name>
    <dbReference type="NCBI Taxonomy" id="1137799"/>
    <lineage>
        <taxon>Bacteria</taxon>
        <taxon>Pseudomonadati</taxon>
        <taxon>Pseudomonadota</taxon>
        <taxon>Gammaproteobacteria</taxon>
        <taxon>Oceanospirillales</taxon>
        <taxon>Endozoicomonadaceae</taxon>
        <taxon>Endozoicomonas</taxon>
    </lineage>
</organism>
<feature type="compositionally biased region" description="Basic and acidic residues" evidence="2">
    <location>
        <begin position="40"/>
        <end position="50"/>
    </location>
</feature>
<sequence length="804" mass="91201">MLTQIIQKPRKQQPIEPRTPTEQSKTPNDTPKQIVGGSLDRTHDHWSQHPKCSERKVEWIEKRQSLVQPLPNEYYKLPDGIDSSALDREFDQLFTELESFSLEEHWLSEEFGLDAGILAKRIQAAEKDVKERLSLEKDVAGFVNKLTDNFISPEKNKAATHFITCMEEFRRIAKALPKSEFSRNLIKKALNKLADQMDFLTAEVRKHCIRQTYRHLEKDKVMDRCSTEEQKNQVQAVQDLMAFEEYQLDINAIVSEVVDPSQPGDSSDEGEGEEALSGSDHAQMKQEAAIKAKEIKAKEIKAKEWSERKAREDENFQIAITSLDDITRQIQELEARRKKEASDRLNPWQKLVEKKEQEALEKEKILPSPSTVSVPARPIPSPKSIEKREDNAPKPVPSSVMPYAHLYPALDGIKDRDGKPEDSSLPPPSITLQPTPSVPVEPVKAKEITKTNKKFKIIEQRKQEVADAQGEQDKMAEATKKMVFMADQVNKKVTERTRDIAKKPLSKDKVISKIGHLVDVRAIQDKIVPPGTRPCEVVTVNEAEPGKPANIHGTLVELLEQPVMRRFDSQSDASPDQVRSWSLQQLREKFEEKADRFSEPQRECIIKHLRTLKSFLGNKSYPFSYFRNMTTPVKLPEEPFGLIAQSLYDEWIGFPMVSHGDYAKIHAFDDSTLSRFLSEIFSETTMTVLESLFPNKAGIKGVISGKDLCSKPKDAFDVGCVTHTNDIRIAMLYSPSKRSHYLAVRERGKESVIRCKGKNTSEYLGGRRSTNIAYQSIKVPMIGDNGSSALAISKSNPLPYKPTF</sequence>
<comment type="caution">
    <text evidence="3">The sequence shown here is derived from an EMBL/GenBank/DDBJ whole genome shotgun (WGS) entry which is preliminary data.</text>
</comment>
<name>A0A081NIE4_9GAMM</name>
<feature type="coiled-coil region" evidence="1">
    <location>
        <begin position="295"/>
        <end position="343"/>
    </location>
</feature>
<feature type="region of interest" description="Disordered" evidence="2">
    <location>
        <begin position="258"/>
        <end position="287"/>
    </location>
</feature>
<protein>
    <submittedName>
        <fullName evidence="3">Uncharacterized protein</fullName>
    </submittedName>
</protein>
<proteinExistence type="predicted"/>
<feature type="compositionally biased region" description="Low complexity" evidence="2">
    <location>
        <begin position="1"/>
        <end position="18"/>
    </location>
</feature>
<evidence type="ECO:0000313" key="3">
    <source>
        <dbReference type="EMBL" id="KEQ18217.1"/>
    </source>
</evidence>
<evidence type="ECO:0000313" key="4">
    <source>
        <dbReference type="Proteomes" id="UP000028073"/>
    </source>
</evidence>
<dbReference type="Proteomes" id="UP000028073">
    <property type="component" value="Unassembled WGS sequence"/>
</dbReference>
<dbReference type="AlphaFoldDB" id="A0A081NIE4"/>
<evidence type="ECO:0000256" key="1">
    <source>
        <dbReference type="SAM" id="Coils"/>
    </source>
</evidence>
<feature type="region of interest" description="Disordered" evidence="2">
    <location>
        <begin position="358"/>
        <end position="446"/>
    </location>
</feature>
<keyword evidence="4" id="KW-1185">Reference proteome</keyword>
<gene>
    <name evidence="3" type="ORF">GZ78_11820</name>
</gene>
<dbReference type="EMBL" id="JOKH01000002">
    <property type="protein sequence ID" value="KEQ18217.1"/>
    <property type="molecule type" value="Genomic_DNA"/>
</dbReference>
<reference evidence="3 4" key="1">
    <citation type="submission" date="2014-06" db="EMBL/GenBank/DDBJ databases">
        <title>Whole Genome Sequences of Three Symbiotic Endozoicomonas Bacteria.</title>
        <authorList>
            <person name="Neave M.J."/>
            <person name="Apprill A."/>
            <person name="Voolstra C.R."/>
        </authorList>
    </citation>
    <scope>NUCLEOTIDE SEQUENCE [LARGE SCALE GENOMIC DNA]</scope>
    <source>
        <strain evidence="3 4">DSM 25634</strain>
    </source>
</reference>
<keyword evidence="1" id="KW-0175">Coiled coil</keyword>
<feature type="compositionally biased region" description="Polar residues" evidence="2">
    <location>
        <begin position="20"/>
        <end position="31"/>
    </location>
</feature>
<accession>A0A081NIE4</accession>
<feature type="compositionally biased region" description="Basic and acidic residues" evidence="2">
    <location>
        <begin position="412"/>
        <end position="422"/>
    </location>
</feature>
<evidence type="ECO:0000256" key="2">
    <source>
        <dbReference type="SAM" id="MobiDB-lite"/>
    </source>
</evidence>
<feature type="region of interest" description="Disordered" evidence="2">
    <location>
        <begin position="1"/>
        <end position="50"/>
    </location>
</feature>